<keyword evidence="3 5" id="KW-1133">Transmembrane helix</keyword>
<dbReference type="Proteomes" id="UP000661607">
    <property type="component" value="Unassembled WGS sequence"/>
</dbReference>
<keyword evidence="4 5" id="KW-0472">Membrane</keyword>
<proteinExistence type="predicted"/>
<feature type="transmembrane region" description="Helical" evidence="5">
    <location>
        <begin position="99"/>
        <end position="118"/>
    </location>
</feature>
<dbReference type="Pfam" id="PF13564">
    <property type="entry name" value="DoxX_2"/>
    <property type="match status" value="1"/>
</dbReference>
<evidence type="ECO:0000313" key="7">
    <source>
        <dbReference type="Proteomes" id="UP000661607"/>
    </source>
</evidence>
<feature type="transmembrane region" description="Helical" evidence="5">
    <location>
        <begin position="46"/>
        <end position="64"/>
    </location>
</feature>
<keyword evidence="2 5" id="KW-0812">Transmembrane</keyword>
<dbReference type="RefSeq" id="WP_192778849.1">
    <property type="nucleotide sequence ID" value="NZ_BAAASY010000008.1"/>
</dbReference>
<evidence type="ECO:0000256" key="2">
    <source>
        <dbReference type="ARBA" id="ARBA00022692"/>
    </source>
</evidence>
<gene>
    <name evidence="6" type="ORF">H4W81_007256</name>
</gene>
<reference evidence="6 7" key="1">
    <citation type="submission" date="2020-10" db="EMBL/GenBank/DDBJ databases">
        <title>Sequencing the genomes of 1000 actinobacteria strains.</title>
        <authorList>
            <person name="Klenk H.-P."/>
        </authorList>
    </citation>
    <scope>NUCLEOTIDE SEQUENCE [LARGE SCALE GENOMIC DNA]</scope>
    <source>
        <strain evidence="6 7">DSM 43748</strain>
    </source>
</reference>
<evidence type="ECO:0000256" key="3">
    <source>
        <dbReference type="ARBA" id="ARBA00022989"/>
    </source>
</evidence>
<keyword evidence="7" id="KW-1185">Reference proteome</keyword>
<evidence type="ECO:0000256" key="5">
    <source>
        <dbReference type="SAM" id="Phobius"/>
    </source>
</evidence>
<dbReference type="InterPro" id="IPR032808">
    <property type="entry name" value="DoxX"/>
</dbReference>
<evidence type="ECO:0000313" key="6">
    <source>
        <dbReference type="EMBL" id="MBE1564477.1"/>
    </source>
</evidence>
<name>A0ABR9KSK0_9ACTN</name>
<sequence length="123" mass="12754">MSLVLWVFQALLAVLFLVAGGLKIVAPLEAISGLMPWVEDFPRLQVAGIGIIEVCGAAGLVLPGMTRIAPVLTPLAAIGFVILMAGATVTHLGRGEAHLIGGNLAVIVIAAIVAWGRLRSWPL</sequence>
<organism evidence="6 7">
    <name type="scientific">Nonomuraea africana</name>
    <dbReference type="NCBI Taxonomy" id="46171"/>
    <lineage>
        <taxon>Bacteria</taxon>
        <taxon>Bacillati</taxon>
        <taxon>Actinomycetota</taxon>
        <taxon>Actinomycetes</taxon>
        <taxon>Streptosporangiales</taxon>
        <taxon>Streptosporangiaceae</taxon>
        <taxon>Nonomuraea</taxon>
    </lineage>
</organism>
<evidence type="ECO:0000256" key="4">
    <source>
        <dbReference type="ARBA" id="ARBA00023136"/>
    </source>
</evidence>
<feature type="transmembrane region" description="Helical" evidence="5">
    <location>
        <begin position="71"/>
        <end position="93"/>
    </location>
</feature>
<evidence type="ECO:0000256" key="1">
    <source>
        <dbReference type="ARBA" id="ARBA00004141"/>
    </source>
</evidence>
<comment type="caution">
    <text evidence="6">The sequence shown here is derived from an EMBL/GenBank/DDBJ whole genome shotgun (WGS) entry which is preliminary data.</text>
</comment>
<dbReference type="EMBL" id="JADBEF010000001">
    <property type="protein sequence ID" value="MBE1564477.1"/>
    <property type="molecule type" value="Genomic_DNA"/>
</dbReference>
<accession>A0ABR9KSK0</accession>
<protein>
    <submittedName>
        <fullName evidence="6">Membrane protein YphA (DoxX/SURF4 family)</fullName>
    </submittedName>
</protein>
<comment type="subcellular location">
    <subcellularLocation>
        <location evidence="1">Membrane</location>
        <topology evidence="1">Multi-pass membrane protein</topology>
    </subcellularLocation>
</comment>